<reference evidence="6" key="1">
    <citation type="submission" date="2017-08" db="EMBL/GenBank/DDBJ databases">
        <title>Direct submision.</title>
        <authorList>
            <person name="Kim S.-J."/>
            <person name="Rhee S.-K."/>
        </authorList>
    </citation>
    <scope>NUCLEOTIDE SEQUENCE [LARGE SCALE GENOMIC DNA]</scope>
    <source>
        <strain evidence="6">GI5</strain>
    </source>
</reference>
<dbReference type="PANTHER" id="PTHR32039">
    <property type="entry name" value="MAGNESIUM-CHELATASE SUBUNIT CHLI"/>
    <property type="match status" value="1"/>
</dbReference>
<dbReference type="SUPFAM" id="SSF54211">
    <property type="entry name" value="Ribosomal protein S5 domain 2-like"/>
    <property type="match status" value="1"/>
</dbReference>
<dbReference type="PANTHER" id="PTHR32039:SF7">
    <property type="entry name" value="COMPETENCE PROTEIN COMM"/>
    <property type="match status" value="1"/>
</dbReference>
<sequence>MALAIVNTRARVGMNAPLVTVEVHLSNGLPAFNIVGLPDAAVRESKERVRSAILNSEFDFPQRRITINLAPADLPKDGGRFDLPIAIGILAASEQIPAGALEHLEFVGELALSGELRPVEGVLTAAIATCDAQRSLFVPQANAEEAAVPRNSRVFACGHLLQVCGQLKQPTSGEAYQPTLLPDTAQLDEYPDLADVKGQHQAKRALEVAAAGKHNLLMMGPPGAGKSMLAARLPGILPPMTDQEMIETAAIHSVSQINQRPLFQRPIRAPHHTASGVALAGGGSNPKPGEISLAHNGILFLDELPEFPRKVLEVLREPLETGEIAISRAAQQVTYPANFQLIAALNPCPCGHPEQPPEGCNNPQLCCNKYQSKLSGPLLDRIDMHVRVDAMPISELQKQNGGEPSASVRDRVTCARRIQLQRQGCANHDLTSKQLEQVCKLNEKDTLFLQQAVERLGLSARGYHRILKVARTLADLEQAEHISKRNLTEALSYRALFSV</sequence>
<dbReference type="GO" id="GO:0003677">
    <property type="term" value="F:DNA binding"/>
    <property type="evidence" value="ECO:0007669"/>
    <property type="project" value="InterPro"/>
</dbReference>
<dbReference type="InterPro" id="IPR020568">
    <property type="entry name" value="Ribosomal_Su5_D2-typ_SF"/>
</dbReference>
<proteinExistence type="inferred from homology"/>
<feature type="domain" description="AAA+ ATPase" evidence="4">
    <location>
        <begin position="212"/>
        <end position="392"/>
    </location>
</feature>
<evidence type="ECO:0000256" key="1">
    <source>
        <dbReference type="ARBA" id="ARBA00006354"/>
    </source>
</evidence>
<dbReference type="EMBL" id="CP022684">
    <property type="protein sequence ID" value="AUM12615.1"/>
    <property type="molecule type" value="Genomic_DNA"/>
</dbReference>
<dbReference type="NCBIfam" id="TIGR00368">
    <property type="entry name" value="YifB family Mg chelatase-like AAA ATPase"/>
    <property type="match status" value="1"/>
</dbReference>
<keyword evidence="2" id="KW-0547">Nucleotide-binding</keyword>
<dbReference type="InterPro" id="IPR003593">
    <property type="entry name" value="AAA+_ATPase"/>
</dbReference>
<dbReference type="GO" id="GO:0008233">
    <property type="term" value="F:peptidase activity"/>
    <property type="evidence" value="ECO:0007669"/>
    <property type="project" value="UniProtKB-KW"/>
</dbReference>
<dbReference type="Pfam" id="PF13335">
    <property type="entry name" value="Mg_chelatase_C"/>
    <property type="match status" value="1"/>
</dbReference>
<dbReference type="SUPFAM" id="SSF52540">
    <property type="entry name" value="P-loop containing nucleoside triphosphate hydrolases"/>
    <property type="match status" value="1"/>
</dbReference>
<dbReference type="Pfam" id="PF13541">
    <property type="entry name" value="ChlI"/>
    <property type="match status" value="1"/>
</dbReference>
<dbReference type="KEGG" id="kak:Kalk_09390"/>
<dbReference type="InterPro" id="IPR000523">
    <property type="entry name" value="Mg_chelatse_chII-like_cat_dom"/>
</dbReference>
<dbReference type="InterPro" id="IPR045006">
    <property type="entry name" value="CHLI-like"/>
</dbReference>
<dbReference type="InterPro" id="IPR025943">
    <property type="entry name" value="Sigma_54_int_dom_ATP-bd_2"/>
</dbReference>
<evidence type="ECO:0000313" key="6">
    <source>
        <dbReference type="Proteomes" id="UP000235116"/>
    </source>
</evidence>
<protein>
    <submittedName>
        <fullName evidence="5">ATP-dependent protease</fullName>
    </submittedName>
</protein>
<dbReference type="GO" id="GO:0006508">
    <property type="term" value="P:proteolysis"/>
    <property type="evidence" value="ECO:0007669"/>
    <property type="project" value="UniProtKB-KW"/>
</dbReference>
<dbReference type="Gene3D" id="3.30.230.10">
    <property type="match status" value="1"/>
</dbReference>
<dbReference type="PROSITE" id="PS00676">
    <property type="entry name" value="SIGMA54_INTERACT_2"/>
    <property type="match status" value="1"/>
</dbReference>
<dbReference type="InterPro" id="IPR025158">
    <property type="entry name" value="Mg_chelat-rel_C"/>
</dbReference>
<dbReference type="Gene3D" id="3.40.50.300">
    <property type="entry name" value="P-loop containing nucleotide triphosphate hydrolases"/>
    <property type="match status" value="1"/>
</dbReference>
<dbReference type="InterPro" id="IPR001208">
    <property type="entry name" value="MCM_dom"/>
</dbReference>
<gene>
    <name evidence="5" type="ORF">Kalk_09390</name>
</gene>
<dbReference type="Proteomes" id="UP000235116">
    <property type="component" value="Chromosome"/>
</dbReference>
<organism evidence="5 6">
    <name type="scientific">Ketobacter alkanivorans</name>
    <dbReference type="NCBI Taxonomy" id="1917421"/>
    <lineage>
        <taxon>Bacteria</taxon>
        <taxon>Pseudomonadati</taxon>
        <taxon>Pseudomonadota</taxon>
        <taxon>Gammaproteobacteria</taxon>
        <taxon>Pseudomonadales</taxon>
        <taxon>Ketobacteraceae</taxon>
        <taxon>Ketobacter</taxon>
    </lineage>
</organism>
<dbReference type="SMART" id="SM00382">
    <property type="entry name" value="AAA"/>
    <property type="match status" value="1"/>
</dbReference>
<evidence type="ECO:0000256" key="2">
    <source>
        <dbReference type="ARBA" id="ARBA00022741"/>
    </source>
</evidence>
<dbReference type="InterPro" id="IPR027417">
    <property type="entry name" value="P-loop_NTPase"/>
</dbReference>
<evidence type="ECO:0000256" key="3">
    <source>
        <dbReference type="ARBA" id="ARBA00022840"/>
    </source>
</evidence>
<accession>A0A2K9LMA2</accession>
<keyword evidence="5" id="KW-0378">Hydrolase</keyword>
<dbReference type="AlphaFoldDB" id="A0A2K9LMA2"/>
<dbReference type="InterPro" id="IPR004482">
    <property type="entry name" value="Mg_chelat-rel"/>
</dbReference>
<dbReference type="GO" id="GO:0005524">
    <property type="term" value="F:ATP binding"/>
    <property type="evidence" value="ECO:0007669"/>
    <property type="project" value="UniProtKB-KW"/>
</dbReference>
<dbReference type="PRINTS" id="PR01657">
    <property type="entry name" value="MCMFAMILY"/>
</dbReference>
<keyword evidence="6" id="KW-1185">Reference proteome</keyword>
<dbReference type="InterPro" id="IPR014721">
    <property type="entry name" value="Ribsml_uS5_D2-typ_fold_subgr"/>
</dbReference>
<evidence type="ECO:0000313" key="5">
    <source>
        <dbReference type="EMBL" id="AUM12615.1"/>
    </source>
</evidence>
<name>A0A2K9LMA2_9GAMM</name>
<comment type="similarity">
    <text evidence="1">Belongs to the Mg-chelatase subunits D/I family. ComM subfamily.</text>
</comment>
<dbReference type="NCBIfam" id="NF007365">
    <property type="entry name" value="PRK09862.1"/>
    <property type="match status" value="1"/>
</dbReference>
<keyword evidence="5" id="KW-0645">Protease</keyword>
<keyword evidence="3" id="KW-0067">ATP-binding</keyword>
<dbReference type="OrthoDB" id="9813147at2"/>
<evidence type="ECO:0000259" key="4">
    <source>
        <dbReference type="SMART" id="SM00382"/>
    </source>
</evidence>
<dbReference type="Pfam" id="PF01078">
    <property type="entry name" value="Mg_chelatase"/>
    <property type="match status" value="1"/>
</dbReference>
<dbReference type="RefSeq" id="WP_101894000.1">
    <property type="nucleotide sequence ID" value="NZ_CP022684.1"/>
</dbReference>
<dbReference type="CDD" id="cd00009">
    <property type="entry name" value="AAA"/>
    <property type="match status" value="1"/>
</dbReference>